<gene>
    <name evidence="2" type="ORF">A4E84_10085</name>
</gene>
<dbReference type="PANTHER" id="PTHR21366">
    <property type="entry name" value="GLYOXALASE FAMILY PROTEIN"/>
    <property type="match status" value="1"/>
</dbReference>
<dbReference type="InterPro" id="IPR037523">
    <property type="entry name" value="VOC_core"/>
</dbReference>
<dbReference type="InterPro" id="IPR050383">
    <property type="entry name" value="GlyoxalaseI/FosfomycinResist"/>
</dbReference>
<dbReference type="InterPro" id="IPR004360">
    <property type="entry name" value="Glyas_Fos-R_dOase_dom"/>
</dbReference>
<dbReference type="PROSITE" id="PS51819">
    <property type="entry name" value="VOC"/>
    <property type="match status" value="1"/>
</dbReference>
<dbReference type="AlphaFoldDB" id="A0A143BX78"/>
<sequence>MTDHIPRLDHVVLWVRDPLAAADFYVKAVGMEAVRLAEFAAGEVPFPSVRVNDETILDLMPLSFAERMRMLPGSADSAGHPVNHVCLSLPRGDFDALLGRLAERSVPMSDLAHGSFGARGKATRSFYFRDPDGNVFEARHYD</sequence>
<dbReference type="InterPro" id="IPR029068">
    <property type="entry name" value="Glyas_Bleomycin-R_OHBP_Dase"/>
</dbReference>
<dbReference type="PANTHER" id="PTHR21366:SF14">
    <property type="entry name" value="GLYOXALASE DOMAIN-CONTAINING PROTEIN 5"/>
    <property type="match status" value="1"/>
</dbReference>
<keyword evidence="2" id="KW-0560">Oxidoreductase</keyword>
<evidence type="ECO:0000313" key="2">
    <source>
        <dbReference type="EMBL" id="AMW09827.1"/>
    </source>
</evidence>
<organism evidence="2 3">
    <name type="scientific">Streptomyces qaidamensis</name>
    <dbReference type="NCBI Taxonomy" id="1783515"/>
    <lineage>
        <taxon>Bacteria</taxon>
        <taxon>Bacillati</taxon>
        <taxon>Actinomycetota</taxon>
        <taxon>Actinomycetes</taxon>
        <taxon>Kitasatosporales</taxon>
        <taxon>Streptomycetaceae</taxon>
        <taxon>Streptomyces</taxon>
        <taxon>Streptomyces aurantiacus group</taxon>
    </lineage>
</organism>
<evidence type="ECO:0000259" key="1">
    <source>
        <dbReference type="PROSITE" id="PS51819"/>
    </source>
</evidence>
<reference evidence="3" key="1">
    <citation type="submission" date="2016-04" db="EMBL/GenBank/DDBJ databases">
        <authorList>
            <person name="Zhang B."/>
        </authorList>
    </citation>
    <scope>NUCLEOTIDE SEQUENCE [LARGE SCALE GENOMIC DNA]</scope>
    <source>
        <strain evidence="3">S10</strain>
    </source>
</reference>
<name>A0A143BX78_9ACTN</name>
<feature type="domain" description="VOC" evidence="1">
    <location>
        <begin position="7"/>
        <end position="141"/>
    </location>
</feature>
<dbReference type="RefSeq" id="WP_062926227.1">
    <property type="nucleotide sequence ID" value="NZ_CP015098.1"/>
</dbReference>
<keyword evidence="3" id="KW-1185">Reference proteome</keyword>
<protein>
    <submittedName>
        <fullName evidence="2">Dioxygenase</fullName>
    </submittedName>
</protein>
<dbReference type="Gene3D" id="3.10.180.10">
    <property type="entry name" value="2,3-Dihydroxybiphenyl 1,2-Dioxygenase, domain 1"/>
    <property type="match status" value="1"/>
</dbReference>
<dbReference type="KEGG" id="stsi:A4E84_10085"/>
<dbReference type="SUPFAM" id="SSF54593">
    <property type="entry name" value="Glyoxalase/Bleomycin resistance protein/Dihydroxybiphenyl dioxygenase"/>
    <property type="match status" value="1"/>
</dbReference>
<accession>A0A143BX78</accession>
<dbReference type="GO" id="GO:0051213">
    <property type="term" value="F:dioxygenase activity"/>
    <property type="evidence" value="ECO:0007669"/>
    <property type="project" value="UniProtKB-KW"/>
</dbReference>
<dbReference type="Pfam" id="PF00903">
    <property type="entry name" value="Glyoxalase"/>
    <property type="match status" value="1"/>
</dbReference>
<proteinExistence type="predicted"/>
<dbReference type="Proteomes" id="UP000076096">
    <property type="component" value="Chromosome"/>
</dbReference>
<dbReference type="EMBL" id="CP015098">
    <property type="protein sequence ID" value="AMW09827.1"/>
    <property type="molecule type" value="Genomic_DNA"/>
</dbReference>
<evidence type="ECO:0000313" key="3">
    <source>
        <dbReference type="Proteomes" id="UP000076096"/>
    </source>
</evidence>
<keyword evidence="2" id="KW-0223">Dioxygenase</keyword>
<dbReference type="STRING" id="1783515.A4E84_10085"/>